<reference evidence="1" key="2">
    <citation type="journal article" date="2015" name="Data Brief">
        <title>Shoot transcriptome of the giant reed, Arundo donax.</title>
        <authorList>
            <person name="Barrero R.A."/>
            <person name="Guerrero F.D."/>
            <person name="Moolhuijzen P."/>
            <person name="Goolsby J.A."/>
            <person name="Tidwell J."/>
            <person name="Bellgard S.E."/>
            <person name="Bellgard M.I."/>
        </authorList>
    </citation>
    <scope>NUCLEOTIDE SEQUENCE</scope>
    <source>
        <tissue evidence="1">Shoot tissue taken approximately 20 cm above the soil surface</tissue>
    </source>
</reference>
<organism evidence="1">
    <name type="scientific">Arundo donax</name>
    <name type="common">Giant reed</name>
    <name type="synonym">Donax arundinaceus</name>
    <dbReference type="NCBI Taxonomy" id="35708"/>
    <lineage>
        <taxon>Eukaryota</taxon>
        <taxon>Viridiplantae</taxon>
        <taxon>Streptophyta</taxon>
        <taxon>Embryophyta</taxon>
        <taxon>Tracheophyta</taxon>
        <taxon>Spermatophyta</taxon>
        <taxon>Magnoliopsida</taxon>
        <taxon>Liliopsida</taxon>
        <taxon>Poales</taxon>
        <taxon>Poaceae</taxon>
        <taxon>PACMAD clade</taxon>
        <taxon>Arundinoideae</taxon>
        <taxon>Arundineae</taxon>
        <taxon>Arundo</taxon>
    </lineage>
</organism>
<dbReference type="AlphaFoldDB" id="A0A0A9GAZ6"/>
<sequence>MYQWNKNPLKDNSLQCFLLWTTTLSEEI</sequence>
<name>A0A0A9GAZ6_ARUDO</name>
<proteinExistence type="predicted"/>
<protein>
    <submittedName>
        <fullName evidence="1">Uncharacterized protein</fullName>
    </submittedName>
</protein>
<evidence type="ECO:0000313" key="1">
    <source>
        <dbReference type="EMBL" id="JAE17878.1"/>
    </source>
</evidence>
<accession>A0A0A9GAZ6</accession>
<dbReference type="EMBL" id="GBRH01180018">
    <property type="protein sequence ID" value="JAE17878.1"/>
    <property type="molecule type" value="Transcribed_RNA"/>
</dbReference>
<reference evidence="1" key="1">
    <citation type="submission" date="2014-09" db="EMBL/GenBank/DDBJ databases">
        <authorList>
            <person name="Magalhaes I.L.F."/>
            <person name="Oliveira U."/>
            <person name="Santos F.R."/>
            <person name="Vidigal T.H.D.A."/>
            <person name="Brescovit A.D."/>
            <person name="Santos A.J."/>
        </authorList>
    </citation>
    <scope>NUCLEOTIDE SEQUENCE</scope>
    <source>
        <tissue evidence="1">Shoot tissue taken approximately 20 cm above the soil surface</tissue>
    </source>
</reference>